<protein>
    <submittedName>
        <fullName evidence="2">Uncharacterized protein</fullName>
    </submittedName>
</protein>
<dbReference type="AlphaFoldDB" id="A0A915PFH6"/>
<dbReference type="WBParaSite" id="scf7180000424722.g13811">
    <property type="protein sequence ID" value="scf7180000424722.g13811"/>
    <property type="gene ID" value="scf7180000424722.g13811"/>
</dbReference>
<proteinExistence type="predicted"/>
<keyword evidence="1" id="KW-1185">Reference proteome</keyword>
<organism evidence="1 2">
    <name type="scientific">Meloidogyne floridensis</name>
    <dbReference type="NCBI Taxonomy" id="298350"/>
    <lineage>
        <taxon>Eukaryota</taxon>
        <taxon>Metazoa</taxon>
        <taxon>Ecdysozoa</taxon>
        <taxon>Nematoda</taxon>
        <taxon>Chromadorea</taxon>
        <taxon>Rhabditida</taxon>
        <taxon>Tylenchina</taxon>
        <taxon>Tylenchomorpha</taxon>
        <taxon>Tylenchoidea</taxon>
        <taxon>Meloidogynidae</taxon>
        <taxon>Meloidogyninae</taxon>
        <taxon>Meloidogyne</taxon>
    </lineage>
</organism>
<sequence>MNENLDKINLISELVERMNKKDKEKFLVEDRNILKELANKENKIYLKQLTEKYKYLIENMNIFIKIKGNDDEKIEQFKNISYLFVGYCLVKQFIIFFNDEGKPKIRIFKGNQSFMFEHAALIGNILGKRSVDIEYYKRILIQIEAKIYKKCKTGEVEYENFCKNYVENLINDWAGYCSIERKKITFERPEEWALMHNKYIYEDGFSLADPSFMGINMLKMPGMVRQSREWAELYNDALDRFYMNKLTFTEAHHILVSVSKVLREKDFNIKIIEDALNKTTINYEINEELSELIKHPKNINQMEIVKERFSKLETNIQLRVHIQQCLLAVYLLKFTFANINLNLKDITEQQKFLEILENKLNGKSTENIETKFKEIEKKAAFLVKVFYNFTSLCDLNKNNNNKKGLEEMLETIKTSFLNFAKKFEYFCQLKVDKEILNLKDHFDNLFVVVDKFEYSLNKLVDELNLNRLIMEKFEMIDSNAHSLQQDGFHLATLEMIGIKIPKIPGITSEELEQFKKAFNIKQSNIEYQQQFNIQKSLEKCHQTLFAFSFIKSQISLDKTLSEKAPEEKAPEEALTMVSNRAYDCRNLNYLGTSHSLQQDGFHLATLEMIGIKIPKIPGITSQELEQLKKAFNIKQSNIEYQQQFNIQKSLEKCHQTLFAFSFIVSKYKKHQGNKWNIFNIKCLKCEENTSYFSDEEKNEINEFVKDLSKNVIEKCKFIFEWQNDLYRKSLDYTLNYEHIPKEDEHLKIKITDLNTQYINFVDVIPGNKPHGDATHQQSFSINNGEQSYKIIPDKNSHTNPQSIPLLNQHEVVVNNLFENLDDITAKAKEFKTKLDDIKKYMGKNKSLKNELYQNNFADIIEEKMEFLLKNWEKIFEDISGDKEDDINLLGIAFPNDFLKHLTKTEELTLKHS</sequence>
<name>A0A915PFH6_9BILA</name>
<accession>A0A915PFH6</accession>
<reference evidence="2" key="1">
    <citation type="submission" date="2022-11" db="UniProtKB">
        <authorList>
            <consortium name="WormBaseParasite"/>
        </authorList>
    </citation>
    <scope>IDENTIFICATION</scope>
</reference>
<dbReference type="Proteomes" id="UP000887560">
    <property type="component" value="Unplaced"/>
</dbReference>
<evidence type="ECO:0000313" key="2">
    <source>
        <dbReference type="WBParaSite" id="scf7180000424722.g13811"/>
    </source>
</evidence>
<evidence type="ECO:0000313" key="1">
    <source>
        <dbReference type="Proteomes" id="UP000887560"/>
    </source>
</evidence>